<protein>
    <submittedName>
        <fullName evidence="5">Asparagine synthase-domain-containing protein</fullName>
    </submittedName>
</protein>
<evidence type="ECO:0000259" key="4">
    <source>
        <dbReference type="Pfam" id="PF00733"/>
    </source>
</evidence>
<keyword evidence="3" id="KW-0315">Glutamine amidotransferase</keyword>
<dbReference type="GO" id="GO:0004066">
    <property type="term" value="F:asparagine synthase (glutamine-hydrolyzing) activity"/>
    <property type="evidence" value="ECO:0007669"/>
    <property type="project" value="InterPro"/>
</dbReference>
<dbReference type="Pfam" id="PF00733">
    <property type="entry name" value="Asn_synthase"/>
    <property type="match status" value="1"/>
</dbReference>
<proteinExistence type="predicted"/>
<evidence type="ECO:0000313" key="6">
    <source>
        <dbReference type="Proteomes" id="UP000267251"/>
    </source>
</evidence>
<dbReference type="SUPFAM" id="SSF56235">
    <property type="entry name" value="N-terminal nucleophile aminohydrolases (Ntn hydrolases)"/>
    <property type="match status" value="1"/>
</dbReference>
<organism evidence="5 6">
    <name type="scientific">Piptocephalis cylindrospora</name>
    <dbReference type="NCBI Taxonomy" id="1907219"/>
    <lineage>
        <taxon>Eukaryota</taxon>
        <taxon>Fungi</taxon>
        <taxon>Fungi incertae sedis</taxon>
        <taxon>Zoopagomycota</taxon>
        <taxon>Zoopagomycotina</taxon>
        <taxon>Zoopagomycetes</taxon>
        <taxon>Zoopagales</taxon>
        <taxon>Piptocephalidaceae</taxon>
        <taxon>Piptocephalis</taxon>
    </lineage>
</organism>
<sequence length="540" mass="60188">GPDMNQTVIKDISYSSGTVQARMYLYASVLQMRGGHVARQPREDKVGNVLLWNGEVFDGPVEVCLFVEEVDAGSMDQKKRKVGEVLCRMEGPFAFVYYEVGEGRVWFGRDGLGRRSLVSIQPTERGSEGRAPLFLASVSPGMGEEVKEVEAGHGIFYIDLNEWMNLGENEGIHLFHRPEPIMLINQAVLEEKELATADGLERIMKSEKGPNGLLDAAYDEAIKGLYESLHKAVSRRLIGLGPVEEGRGRVAILFSGGVDCSTLAVLVDRILGKDESIDLINVAFENPRELRAKGRTEAGAEGWAQVPDRRTGLVALENLARLSPHREWRWVEVNVTYAEVEAERARVERLMLPSRTRMDLSIALAFWFATRGKGNMWRVHGKEGIERQRNTAPMTDYISRARVVILGSGADEQLGGYSRHRDAYDRGGWTRLVDEVQLDVSRISSRNFGKDDRIIADHGKESRLPFTDAGVMSLLASLPIHIKCDPRLGRGLGEKLVLRWMATYMLGLGEEVSGAPKRAIQFGARSAKMQGRWERGDDPL</sequence>
<dbReference type="PANTHER" id="PTHR45937">
    <property type="entry name" value="ASPARAGINE SYNTHETASE DOMAIN-CONTAINING PROTEIN 1"/>
    <property type="match status" value="1"/>
</dbReference>
<dbReference type="PANTHER" id="PTHR45937:SF1">
    <property type="entry name" value="ASPARAGINE SYNTHETASE DOMAIN-CONTAINING PROTEIN 1"/>
    <property type="match status" value="1"/>
</dbReference>
<dbReference type="Gene3D" id="3.40.50.620">
    <property type="entry name" value="HUPs"/>
    <property type="match status" value="1"/>
</dbReference>
<feature type="non-terminal residue" evidence="5">
    <location>
        <position position="1"/>
    </location>
</feature>
<dbReference type="Proteomes" id="UP000267251">
    <property type="component" value="Unassembled WGS sequence"/>
</dbReference>
<evidence type="ECO:0000256" key="3">
    <source>
        <dbReference type="ARBA" id="ARBA00022962"/>
    </source>
</evidence>
<dbReference type="OrthoDB" id="10252281at2759"/>
<accession>A0A4P9Y3N1</accession>
<dbReference type="InterPro" id="IPR014729">
    <property type="entry name" value="Rossmann-like_a/b/a_fold"/>
</dbReference>
<gene>
    <name evidence="5" type="ORF">BJ684DRAFT_10254</name>
</gene>
<dbReference type="GO" id="GO:0006529">
    <property type="term" value="P:asparagine biosynthetic process"/>
    <property type="evidence" value="ECO:0007669"/>
    <property type="project" value="UniProtKB-KW"/>
</dbReference>
<dbReference type="InterPro" id="IPR029055">
    <property type="entry name" value="Ntn_hydrolases_N"/>
</dbReference>
<dbReference type="InterPro" id="IPR001962">
    <property type="entry name" value="Asn_synthase"/>
</dbReference>
<dbReference type="CDD" id="cd01991">
    <property type="entry name" value="Asn_synthase_B_C"/>
    <property type="match status" value="1"/>
</dbReference>
<dbReference type="InterPro" id="IPR051857">
    <property type="entry name" value="Asn_synthetase_domain"/>
</dbReference>
<name>A0A4P9Y3N1_9FUNG</name>
<evidence type="ECO:0000256" key="2">
    <source>
        <dbReference type="ARBA" id="ARBA00022888"/>
    </source>
</evidence>
<reference evidence="6" key="1">
    <citation type="journal article" date="2018" name="Nat. Microbiol.">
        <title>Leveraging single-cell genomics to expand the fungal tree of life.</title>
        <authorList>
            <person name="Ahrendt S.R."/>
            <person name="Quandt C.A."/>
            <person name="Ciobanu D."/>
            <person name="Clum A."/>
            <person name="Salamov A."/>
            <person name="Andreopoulos B."/>
            <person name="Cheng J.F."/>
            <person name="Woyke T."/>
            <person name="Pelin A."/>
            <person name="Henrissat B."/>
            <person name="Reynolds N.K."/>
            <person name="Benny G.L."/>
            <person name="Smith M.E."/>
            <person name="James T.Y."/>
            <person name="Grigoriev I.V."/>
        </authorList>
    </citation>
    <scope>NUCLEOTIDE SEQUENCE [LARGE SCALE GENOMIC DNA]</scope>
</reference>
<keyword evidence="2" id="KW-0061">Asparagine biosynthesis</keyword>
<keyword evidence="6" id="KW-1185">Reference proteome</keyword>
<dbReference type="AlphaFoldDB" id="A0A4P9Y3N1"/>
<dbReference type="SUPFAM" id="SSF52402">
    <property type="entry name" value="Adenine nucleotide alpha hydrolases-like"/>
    <property type="match status" value="1"/>
</dbReference>
<keyword evidence="1" id="KW-0028">Amino-acid biosynthesis</keyword>
<feature type="domain" description="Asparagine synthetase" evidence="4">
    <location>
        <begin position="428"/>
        <end position="521"/>
    </location>
</feature>
<dbReference type="Gene3D" id="3.60.20.10">
    <property type="entry name" value="Glutamine Phosphoribosylpyrophosphate, subunit 1, domain 1"/>
    <property type="match status" value="1"/>
</dbReference>
<evidence type="ECO:0000256" key="1">
    <source>
        <dbReference type="ARBA" id="ARBA00022605"/>
    </source>
</evidence>
<evidence type="ECO:0000313" key="5">
    <source>
        <dbReference type="EMBL" id="RKP13304.1"/>
    </source>
</evidence>
<dbReference type="EMBL" id="KZ988055">
    <property type="protein sequence ID" value="RKP13304.1"/>
    <property type="molecule type" value="Genomic_DNA"/>
</dbReference>